<dbReference type="Gene3D" id="3.30.70.1440">
    <property type="entry name" value="Multidrug efflux transporter AcrB pore domain"/>
    <property type="match status" value="1"/>
</dbReference>
<dbReference type="InterPro" id="IPR027463">
    <property type="entry name" value="AcrB_DN_DC_subdom"/>
</dbReference>
<feature type="transmembrane region" description="Helical" evidence="1">
    <location>
        <begin position="6"/>
        <end position="30"/>
    </location>
</feature>
<protein>
    <submittedName>
        <fullName evidence="2">Acriflavin resistance protein</fullName>
    </submittedName>
</protein>
<dbReference type="SUPFAM" id="SSF82714">
    <property type="entry name" value="Multidrug efflux transporter AcrB TolC docking domain, DN and DC subdomains"/>
    <property type="match status" value="2"/>
</dbReference>
<feature type="transmembrane region" description="Helical" evidence="1">
    <location>
        <begin position="988"/>
        <end position="1018"/>
    </location>
</feature>
<proteinExistence type="predicted"/>
<sequence length="1023" mass="112296">MPNKTAIPLLAWFATHPIAANLLMALIWLAGLSTLVDIPKDVFPKFTPDRFEIAAFYPDASPLTVETALCIPLENAVYDLPGVKGLNTAIFPGECQIQIEVNSGYQREALMSAVRARIDSIPGLPEALEKIDVRETVRDNDDGVIWVALYGQLDALQLKRLGDALRQELTQLPGVTAVVDYGKLNEELSVNVSAARLRQYGLTLADLASAIRRHSIESATGMVNTPSGDIVLQLKSQAKHGVAVGEITLRSLPDGGVIKIKDIASIHDGLSERAVQWHHDGQPAQGYEIHAEANAITVAERVKTFVAQKKSSLPAGVSLKTWWDDSLAFAGRVNTLLEDGVSGFVLVWLVLTLFLRGQVAWWAGMGIITSVLGTLWCMPLLGISLNMLSLFGFLLAMGILVDDAIIIGESIHSEQQNTSLAPHEAAAIGVSKMALPVLLAILIAIAAFVPGLFLPGWSGAMMRPIAGVMILTLLFSALEALLILPAHLHKPAVTREPDWLKHSRRSVNFALRRLVIRVYQPLLARLLALRYLTLAGFIAFMLVTLGWYLGGHVRQAMNPDITKDAFWARLTVPPGTAPDKTRQLAERVERELLNYRDELERQGFQQPLFIGQETLIWQQEAGLWLELSEQARQRINVQDFVDEWRRRVGDLGSARLEFIVKEGDEPYDILLNLSANQPALLTTGAAALKQQLAAYPGVYSVLDSTLPGSPELQLSLTDTGRRLGLTEAELAEQVRHGYYGLEAQRLQRLNGEVRVVVRLPATERQTLADLQRLPIRLPNGELTVLDTVADTTLQPGLAQLIRRDRQRVLEVSAQVDPAQANLNAIYTDIEQRLLPELERQFPGLTGEIGRDRKEQQTMLHSLAQQTLMALAVIYALIAVTFRSYTLPLLFLLAVPMAWCGAVWAHSLAGLPLSMESLIGMVAASGVVVNDSMVLLDYLNEHDQDAKQDPAALIAAACTARFRPIFLAFLTNFAGFLPTLLETSIQAQFLIPMTLSLASGLLFGMIASLMLVPVCYAVLGDLRR</sequence>
<keyword evidence="1" id="KW-1133">Transmembrane helix</keyword>
<dbReference type="InterPro" id="IPR001036">
    <property type="entry name" value="Acrflvin-R"/>
</dbReference>
<feature type="transmembrane region" description="Helical" evidence="1">
    <location>
        <begin position="361"/>
        <end position="383"/>
    </location>
</feature>
<dbReference type="EMBL" id="LAJX01000239">
    <property type="protein sequence ID" value="KJV05377.1"/>
    <property type="molecule type" value="Genomic_DNA"/>
</dbReference>
<feature type="transmembrane region" description="Helical" evidence="1">
    <location>
        <begin position="528"/>
        <end position="549"/>
    </location>
</feature>
<keyword evidence="1" id="KW-0812">Transmembrane</keyword>
<feature type="transmembrane region" description="Helical" evidence="1">
    <location>
        <begin position="466"/>
        <end position="488"/>
    </location>
</feature>
<feature type="transmembrane region" description="Helical" evidence="1">
    <location>
        <begin position="862"/>
        <end position="881"/>
    </location>
</feature>
<dbReference type="Gene3D" id="1.20.1640.10">
    <property type="entry name" value="Multidrug efflux transporter AcrB transmembrane domain"/>
    <property type="match status" value="2"/>
</dbReference>
<dbReference type="Gene3D" id="3.30.70.1430">
    <property type="entry name" value="Multidrug efflux transporter AcrB pore domain"/>
    <property type="match status" value="2"/>
</dbReference>
<feature type="transmembrane region" description="Helical" evidence="1">
    <location>
        <begin position="950"/>
        <end position="976"/>
    </location>
</feature>
<dbReference type="SUPFAM" id="SSF82693">
    <property type="entry name" value="Multidrug efflux transporter AcrB pore domain, PN1, PN2, PC1 and PC2 subdomains"/>
    <property type="match status" value="2"/>
</dbReference>
<keyword evidence="1" id="KW-0472">Membrane</keyword>
<gene>
    <name evidence="2" type="ORF">VZ94_18625</name>
</gene>
<feature type="transmembrane region" description="Helical" evidence="1">
    <location>
        <begin position="433"/>
        <end position="454"/>
    </location>
</feature>
<evidence type="ECO:0000313" key="3">
    <source>
        <dbReference type="Proteomes" id="UP000033684"/>
    </source>
</evidence>
<dbReference type="Gene3D" id="3.30.70.1320">
    <property type="entry name" value="Multidrug efflux transporter AcrB pore domain like"/>
    <property type="match status" value="1"/>
</dbReference>
<dbReference type="PANTHER" id="PTHR32063:SF33">
    <property type="entry name" value="RND SUPERFAMILY EFFLUX PUMP PERMEASE COMPONENT"/>
    <property type="match status" value="1"/>
</dbReference>
<organism evidence="2 3">
    <name type="scientific">Methylocucumis oryzae</name>
    <dbReference type="NCBI Taxonomy" id="1632867"/>
    <lineage>
        <taxon>Bacteria</taxon>
        <taxon>Pseudomonadati</taxon>
        <taxon>Pseudomonadota</taxon>
        <taxon>Gammaproteobacteria</taxon>
        <taxon>Methylococcales</taxon>
        <taxon>Methylococcaceae</taxon>
        <taxon>Methylocucumis</taxon>
    </lineage>
</organism>
<dbReference type="Pfam" id="PF00873">
    <property type="entry name" value="ACR_tran"/>
    <property type="match status" value="1"/>
</dbReference>
<dbReference type="Proteomes" id="UP000033684">
    <property type="component" value="Unassembled WGS sequence"/>
</dbReference>
<reference evidence="3" key="1">
    <citation type="submission" date="2015-03" db="EMBL/GenBank/DDBJ databases">
        <title>Draft genome sequence of a novel methanotroph (Sn10-6) isolated from flooded ricefield rhizosphere in India.</title>
        <authorList>
            <person name="Pandit P.S."/>
            <person name="Pore S.D."/>
            <person name="Arora P."/>
            <person name="Kapse N.G."/>
            <person name="Dhakephalkar P.K."/>
            <person name="Rahalkar M.C."/>
        </authorList>
    </citation>
    <scope>NUCLEOTIDE SEQUENCE [LARGE SCALE GENOMIC DNA]</scope>
    <source>
        <strain evidence="3">Sn10-6</strain>
    </source>
</reference>
<dbReference type="OrthoDB" id="5287122at2"/>
<dbReference type="RefSeq" id="WP_045780375.1">
    <property type="nucleotide sequence ID" value="NZ_LAJX01000239.1"/>
</dbReference>
<dbReference type="GO" id="GO:0042910">
    <property type="term" value="F:xenobiotic transmembrane transporter activity"/>
    <property type="evidence" value="ECO:0007669"/>
    <property type="project" value="TreeGrafter"/>
</dbReference>
<name>A0A0F3IFB4_9GAMM</name>
<dbReference type="PANTHER" id="PTHR32063">
    <property type="match status" value="1"/>
</dbReference>
<dbReference type="GO" id="GO:0005886">
    <property type="term" value="C:plasma membrane"/>
    <property type="evidence" value="ECO:0007669"/>
    <property type="project" value="TreeGrafter"/>
</dbReference>
<feature type="transmembrane region" description="Helical" evidence="1">
    <location>
        <begin position="390"/>
        <end position="413"/>
    </location>
</feature>
<comment type="caution">
    <text evidence="2">The sequence shown here is derived from an EMBL/GenBank/DDBJ whole genome shotgun (WGS) entry which is preliminary data.</text>
</comment>
<accession>A0A0F3IFB4</accession>
<dbReference type="SUPFAM" id="SSF82866">
    <property type="entry name" value="Multidrug efflux transporter AcrB transmembrane domain"/>
    <property type="match status" value="2"/>
</dbReference>
<evidence type="ECO:0000256" key="1">
    <source>
        <dbReference type="SAM" id="Phobius"/>
    </source>
</evidence>
<evidence type="ECO:0000313" key="2">
    <source>
        <dbReference type="EMBL" id="KJV05377.1"/>
    </source>
</evidence>
<dbReference type="PATRIC" id="fig|1632867.3.peg.2853"/>
<reference evidence="2 3" key="2">
    <citation type="journal article" date="2016" name="Microb. Ecol.">
        <title>Genome Characteristics of a Novel Type I Methanotroph (Sn10-6) Isolated from a Flooded Indian Rice Field.</title>
        <authorList>
            <person name="Rahalkar M.C."/>
            <person name="Pandit P.S."/>
            <person name="Dhakephalkar P.K."/>
            <person name="Pore S."/>
            <person name="Arora P."/>
            <person name="Kapse N."/>
        </authorList>
    </citation>
    <scope>NUCLEOTIDE SEQUENCE [LARGE SCALE GENOMIC DNA]</scope>
    <source>
        <strain evidence="2 3">Sn10-6</strain>
    </source>
</reference>
<dbReference type="AlphaFoldDB" id="A0A0F3IFB4"/>
<feature type="transmembrane region" description="Helical" evidence="1">
    <location>
        <begin position="917"/>
        <end position="938"/>
    </location>
</feature>
<keyword evidence="3" id="KW-1185">Reference proteome</keyword>
<dbReference type="PRINTS" id="PR00702">
    <property type="entry name" value="ACRIFLAVINRP"/>
</dbReference>
<dbReference type="Gene3D" id="3.30.2090.10">
    <property type="entry name" value="Multidrug efflux transporter AcrB TolC docking domain, DN and DC subdomains"/>
    <property type="match status" value="2"/>
</dbReference>